<feature type="compositionally biased region" description="Low complexity" evidence="2">
    <location>
        <begin position="134"/>
        <end position="148"/>
    </location>
</feature>
<dbReference type="Pfam" id="PF03422">
    <property type="entry name" value="CBM_6"/>
    <property type="match status" value="1"/>
</dbReference>
<keyword evidence="6" id="KW-1185">Reference proteome</keyword>
<dbReference type="EMBL" id="JAANNP010000007">
    <property type="protein sequence ID" value="NHC14553.1"/>
    <property type="molecule type" value="Genomic_DNA"/>
</dbReference>
<dbReference type="Gene3D" id="2.120.10.30">
    <property type="entry name" value="TolB, C-terminal domain"/>
    <property type="match status" value="1"/>
</dbReference>
<dbReference type="Proteomes" id="UP000800981">
    <property type="component" value="Unassembled WGS sequence"/>
</dbReference>
<accession>A0ABX0GZC8</accession>
<dbReference type="Gene3D" id="2.60.40.10">
    <property type="entry name" value="Immunoglobulins"/>
    <property type="match status" value="1"/>
</dbReference>
<dbReference type="InterPro" id="IPR011042">
    <property type="entry name" value="6-blade_b-propeller_TolB-like"/>
</dbReference>
<dbReference type="SMART" id="SM00606">
    <property type="entry name" value="CBD_IV"/>
    <property type="match status" value="1"/>
</dbReference>
<organism evidence="5 6">
    <name type="scientific">Motilibacter deserti</name>
    <dbReference type="NCBI Taxonomy" id="2714956"/>
    <lineage>
        <taxon>Bacteria</taxon>
        <taxon>Bacillati</taxon>
        <taxon>Actinomycetota</taxon>
        <taxon>Actinomycetes</taxon>
        <taxon>Motilibacterales</taxon>
        <taxon>Motilibacteraceae</taxon>
        <taxon>Motilibacter</taxon>
    </lineage>
</organism>
<reference evidence="5 6" key="1">
    <citation type="submission" date="2020-03" db="EMBL/GenBank/DDBJ databases">
        <title>Two novel Motilibacter sp.</title>
        <authorList>
            <person name="Liu S."/>
        </authorList>
    </citation>
    <scope>NUCLEOTIDE SEQUENCE [LARGE SCALE GENOMIC DNA]</scope>
    <source>
        <strain evidence="5 6">E257</strain>
    </source>
</reference>
<evidence type="ECO:0000313" key="6">
    <source>
        <dbReference type="Proteomes" id="UP000800981"/>
    </source>
</evidence>
<evidence type="ECO:0000313" key="5">
    <source>
        <dbReference type="EMBL" id="NHC14553.1"/>
    </source>
</evidence>
<dbReference type="Pfam" id="PF22888">
    <property type="entry name" value="FIMAH"/>
    <property type="match status" value="1"/>
</dbReference>
<evidence type="ECO:0000256" key="3">
    <source>
        <dbReference type="SAM" id="SignalP"/>
    </source>
</evidence>
<dbReference type="InterPro" id="IPR005084">
    <property type="entry name" value="CBM6"/>
</dbReference>
<dbReference type="InterPro" id="IPR035986">
    <property type="entry name" value="PKD_dom_sf"/>
</dbReference>
<dbReference type="SMART" id="SM00089">
    <property type="entry name" value="PKD"/>
    <property type="match status" value="1"/>
</dbReference>
<dbReference type="PANTHER" id="PTHR19328:SF75">
    <property type="entry name" value="ALDOSE SUGAR DEHYDROGENASE YLII"/>
    <property type="match status" value="1"/>
</dbReference>
<dbReference type="Pfam" id="PF18911">
    <property type="entry name" value="PKD_4"/>
    <property type="match status" value="1"/>
</dbReference>
<dbReference type="InterPro" id="IPR013783">
    <property type="entry name" value="Ig-like_fold"/>
</dbReference>
<dbReference type="Gene3D" id="2.60.120.260">
    <property type="entry name" value="Galactose-binding domain-like"/>
    <property type="match status" value="1"/>
</dbReference>
<name>A0ABX0GZC8_9ACTN</name>
<dbReference type="CDD" id="cd00146">
    <property type="entry name" value="PKD"/>
    <property type="match status" value="1"/>
</dbReference>
<feature type="domain" description="PKD" evidence="4">
    <location>
        <begin position="536"/>
        <end position="619"/>
    </location>
</feature>
<feature type="chain" id="PRO_5046875437" evidence="3">
    <location>
        <begin position="33"/>
        <end position="1124"/>
    </location>
</feature>
<dbReference type="InterPro" id="IPR000601">
    <property type="entry name" value="PKD_dom"/>
</dbReference>
<feature type="region of interest" description="Disordered" evidence="2">
    <location>
        <begin position="129"/>
        <end position="148"/>
    </location>
</feature>
<evidence type="ECO:0000256" key="2">
    <source>
        <dbReference type="SAM" id="MobiDB-lite"/>
    </source>
</evidence>
<proteinExistence type="predicted"/>
<dbReference type="SUPFAM" id="SSF50952">
    <property type="entry name" value="Soluble quinoprotein glucose dehydrogenase"/>
    <property type="match status" value="1"/>
</dbReference>
<dbReference type="SUPFAM" id="SSF49785">
    <property type="entry name" value="Galactose-binding domain-like"/>
    <property type="match status" value="1"/>
</dbReference>
<dbReference type="InterPro" id="IPR054470">
    <property type="entry name" value="FIMAH_dom"/>
</dbReference>
<dbReference type="InterPro" id="IPR011041">
    <property type="entry name" value="Quinoprot_gluc/sorb_DH_b-prop"/>
</dbReference>
<dbReference type="InterPro" id="IPR008979">
    <property type="entry name" value="Galactose-bd-like_sf"/>
</dbReference>
<dbReference type="InterPro" id="IPR006584">
    <property type="entry name" value="Cellulose-bd_IV"/>
</dbReference>
<dbReference type="PANTHER" id="PTHR19328">
    <property type="entry name" value="HEDGEHOG-INTERACTING PROTEIN"/>
    <property type="match status" value="1"/>
</dbReference>
<evidence type="ECO:0000259" key="4">
    <source>
        <dbReference type="PROSITE" id="PS50093"/>
    </source>
</evidence>
<sequence>MKRSRLRLLSVPLAVALPAAALVATVAPVASAADPDPLDWNNYEKITITKDTGEPIDLAVMSDKRILHTARNGDLRLTDPSTGVTKIVNKLDVYNNSEDGLQTVTLDPSFATNKWVYLYYSPRTMSGTAQNGQPYPATTPTGSAPTTLPAGQTESYWQQWLGYNQLSRFKWNDATQALDLTTEQVIIKVEVQRGQCCHLAGDVDFDAAGNLYLSTGDNTPASAPGAAGMAPNVALVNGNPGNDSRRGAGNSNDLRGKILRIKVQDDGSYSIPSGNLWAPGTPKTRPEVFVTGLRNPFRMEVDPATNSLSWGDYGPDAGAPLANRGPMGYVEWQITGLDKPMNGGWPYCTGNQFNYNEYNYATNTSGAWFDCAAGAVNNSPWNTGVATLPPATPATLYYGDRNTDQPAEWAGLTDFGTGTAQSPMGGPIYHFDAANPSPTKFPAYWDNKAFMAEFQQDYMAAFTVTYPNGPVTKLEDFLPNGRATSSNVPKWDGTMDFEFGPDGSMYVIDYGNGYFRQNPEAAIFRIDWAPGNKTPTAAFTTQPSSSSSAPLTVAFNGAGSVDPEGSALTYEWDFNNDGVFDATGVTASYTYTDLGAYTARLRVTDTSGKSALVSKRISVGNQAPTVSISTPSGGFFKWGQAVPWAVTTNDPEEGTSTVCSRVALTYGLGHNTHAHPLSTATGCSGAWATPVDAPQHGVTENIFGIMLVTYTDAGANGVPAASGEAEVILNDKLQQAEWFDAQSGVEVVYDEAAGGLNKVTSFDAGDYLAWDPVNFSGVTGAQVKASGTGTLSFRWGSADAAPFATAAFTGTDWQTVNLALTGTSLPTGSGKLFVTSTGGVVFDQVEFLGNGVADTVAPTVSATLSPAANGTNGWYTSGNVTVSIAATDNGVVASRQYRTVTNANQCNTAGATWTNTPTNGNVTVSTEGTTVVCYRATDTGGNVSTVGNVTVRIDRTAPAGSLPGVVDGSILNSAYLAPAGTDNTGGSGFLSATSISVDGKSYGAAQPIDLSTLSVGAHTIVFTVKDVAGNTKVETLTFSTTVSFDSIDALIGRYLAAKTISASAAASLRDRLEGAQTRVERGQTSSAVSYLNQFIAKADSQVKQKAAHDILVRDARALIASLEG</sequence>
<dbReference type="InterPro" id="IPR012938">
    <property type="entry name" value="Glc/Sorbosone_DH"/>
</dbReference>
<dbReference type="SUPFAM" id="SSF49299">
    <property type="entry name" value="PKD domain"/>
    <property type="match status" value="1"/>
</dbReference>
<protein>
    <submittedName>
        <fullName evidence="5">PKD domain-containing protein</fullName>
    </submittedName>
</protein>
<evidence type="ECO:0000256" key="1">
    <source>
        <dbReference type="ARBA" id="ARBA00022729"/>
    </source>
</evidence>
<dbReference type="Pfam" id="PF07995">
    <property type="entry name" value="GSDH"/>
    <property type="match status" value="1"/>
</dbReference>
<feature type="signal peptide" evidence="3">
    <location>
        <begin position="1"/>
        <end position="32"/>
    </location>
</feature>
<dbReference type="InterPro" id="IPR022409">
    <property type="entry name" value="PKD/Chitinase_dom"/>
</dbReference>
<gene>
    <name evidence="5" type="ORF">G9H71_12270</name>
</gene>
<dbReference type="PROSITE" id="PS50093">
    <property type="entry name" value="PKD"/>
    <property type="match status" value="1"/>
</dbReference>
<comment type="caution">
    <text evidence="5">The sequence shown here is derived from an EMBL/GenBank/DDBJ whole genome shotgun (WGS) entry which is preliminary data.</text>
</comment>
<keyword evidence="1 3" id="KW-0732">Signal</keyword>